<proteinExistence type="predicted"/>
<keyword evidence="2" id="KW-1185">Reference proteome</keyword>
<organism evidence="1 2">
    <name type="scientific">Entomophthora muscae</name>
    <dbReference type="NCBI Taxonomy" id="34485"/>
    <lineage>
        <taxon>Eukaryota</taxon>
        <taxon>Fungi</taxon>
        <taxon>Fungi incertae sedis</taxon>
        <taxon>Zoopagomycota</taxon>
        <taxon>Entomophthoromycotina</taxon>
        <taxon>Entomophthoromycetes</taxon>
        <taxon>Entomophthorales</taxon>
        <taxon>Entomophthoraceae</taxon>
        <taxon>Entomophthora</taxon>
    </lineage>
</organism>
<reference evidence="1" key="1">
    <citation type="submission" date="2022-04" db="EMBL/GenBank/DDBJ databases">
        <title>Genome of the entomopathogenic fungus Entomophthora muscae.</title>
        <authorList>
            <person name="Elya C."/>
            <person name="Lovett B.R."/>
            <person name="Lee E."/>
            <person name="Macias A.M."/>
            <person name="Hajek A.E."/>
            <person name="De Bivort B.L."/>
            <person name="Kasson M.T."/>
            <person name="De Fine Licht H.H."/>
            <person name="Stajich J.E."/>
        </authorList>
    </citation>
    <scope>NUCLEOTIDE SEQUENCE</scope>
    <source>
        <strain evidence="1">Berkeley</strain>
    </source>
</reference>
<dbReference type="Proteomes" id="UP001165960">
    <property type="component" value="Unassembled WGS sequence"/>
</dbReference>
<comment type="caution">
    <text evidence="1">The sequence shown here is derived from an EMBL/GenBank/DDBJ whole genome shotgun (WGS) entry which is preliminary data.</text>
</comment>
<evidence type="ECO:0000313" key="1">
    <source>
        <dbReference type="EMBL" id="KAJ9078748.1"/>
    </source>
</evidence>
<sequence>MMGWYKGYFASAIPAVTLAQLCKSTPNLKRFDGLIPRVPMYSANQTSDPLNFNSGSLILYFDDSPIPVLIGLVSRTVLSIESNPIYYSPTSVFAKWIQAYL</sequence>
<protein>
    <submittedName>
        <fullName evidence="1">Uncharacterized protein</fullName>
    </submittedName>
</protein>
<dbReference type="EMBL" id="QTSX02002138">
    <property type="protein sequence ID" value="KAJ9078748.1"/>
    <property type="molecule type" value="Genomic_DNA"/>
</dbReference>
<name>A0ACC2TVP6_9FUNG</name>
<gene>
    <name evidence="1" type="ORF">DSO57_1003606</name>
</gene>
<accession>A0ACC2TVP6</accession>
<evidence type="ECO:0000313" key="2">
    <source>
        <dbReference type="Proteomes" id="UP001165960"/>
    </source>
</evidence>